<keyword evidence="2" id="KW-0393">Immunoglobulin domain</keyword>
<sequence length="344" mass="37932">MLQAETLTVHTKSNRDIFNIQTQKNPTPKLLDQRYIHIKYTTKQIINTITLPAKMTGIPIPTAKWLTDGKEIASEGRYHIESTGSSTTLSIPECQRGDTGEYIVTIGIGAGLESPPTIAKHMFNPPGPPGHPECSDITENAVTLQWTLPDYDGGTPIIGYAIERREMTGKWIRVTKTPVLDLRYRVSGLFEGNTYEFRVFAENSAGISKPSRTSDPIKATRAITKPGPPVNLKLKDWSKSYADICWTKVGQIISLIAKVKGRPDPDITWTKDAKALSRDKRYEINNNYPLCELVINNSVRSDHGKYAIVAKNSSGQAQMCLALLPVPNTLKCLPPASSCPGSLL</sequence>
<protein>
    <recommendedName>
        <fullName evidence="3">Fibronectin type-III domain-containing protein</fullName>
    </recommendedName>
</protein>
<reference evidence="4" key="1">
    <citation type="submission" date="2025-08" db="UniProtKB">
        <authorList>
            <consortium name="Ensembl"/>
        </authorList>
    </citation>
    <scope>IDENTIFICATION</scope>
</reference>
<dbReference type="PROSITE" id="PS50853">
    <property type="entry name" value="FN3"/>
    <property type="match status" value="1"/>
</dbReference>
<dbReference type="CDD" id="cd00063">
    <property type="entry name" value="FN3"/>
    <property type="match status" value="1"/>
</dbReference>
<dbReference type="PANTHER" id="PTHR14340:SF9">
    <property type="entry name" value="FIBRONECTIN TYPE-III DOMAIN-CONTAINING PROTEIN"/>
    <property type="match status" value="1"/>
</dbReference>
<dbReference type="AlphaFoldDB" id="A0A3Q3K541"/>
<name>A0A3Q3K541_MONAL</name>
<dbReference type="InterPro" id="IPR036179">
    <property type="entry name" value="Ig-like_dom_sf"/>
</dbReference>
<organism evidence="4 5">
    <name type="scientific">Monopterus albus</name>
    <name type="common">Swamp eel</name>
    <dbReference type="NCBI Taxonomy" id="43700"/>
    <lineage>
        <taxon>Eukaryota</taxon>
        <taxon>Metazoa</taxon>
        <taxon>Chordata</taxon>
        <taxon>Craniata</taxon>
        <taxon>Vertebrata</taxon>
        <taxon>Euteleostomi</taxon>
        <taxon>Actinopterygii</taxon>
        <taxon>Neopterygii</taxon>
        <taxon>Teleostei</taxon>
        <taxon>Neoteleostei</taxon>
        <taxon>Acanthomorphata</taxon>
        <taxon>Anabantaria</taxon>
        <taxon>Synbranchiformes</taxon>
        <taxon>Synbranchidae</taxon>
        <taxon>Monopterus</taxon>
    </lineage>
</organism>
<dbReference type="InterPro" id="IPR013783">
    <property type="entry name" value="Ig-like_fold"/>
</dbReference>
<dbReference type="SMART" id="SM00408">
    <property type="entry name" value="IGc2"/>
    <property type="match status" value="1"/>
</dbReference>
<keyword evidence="5" id="KW-1185">Reference proteome</keyword>
<dbReference type="InterPro" id="IPR003961">
    <property type="entry name" value="FN3_dom"/>
</dbReference>
<evidence type="ECO:0000256" key="2">
    <source>
        <dbReference type="ARBA" id="ARBA00023319"/>
    </source>
</evidence>
<dbReference type="SMART" id="SM00060">
    <property type="entry name" value="FN3"/>
    <property type="match status" value="2"/>
</dbReference>
<reference evidence="4" key="2">
    <citation type="submission" date="2025-09" db="UniProtKB">
        <authorList>
            <consortium name="Ensembl"/>
        </authorList>
    </citation>
    <scope>IDENTIFICATION</scope>
</reference>
<dbReference type="PRINTS" id="PR00014">
    <property type="entry name" value="FNTYPEIII"/>
</dbReference>
<dbReference type="Proteomes" id="UP000261600">
    <property type="component" value="Unplaced"/>
</dbReference>
<dbReference type="SUPFAM" id="SSF49265">
    <property type="entry name" value="Fibronectin type III"/>
    <property type="match status" value="1"/>
</dbReference>
<dbReference type="Pfam" id="PF00041">
    <property type="entry name" value="fn3"/>
    <property type="match status" value="1"/>
</dbReference>
<proteinExistence type="predicted"/>
<evidence type="ECO:0000259" key="3">
    <source>
        <dbReference type="PROSITE" id="PS50853"/>
    </source>
</evidence>
<feature type="domain" description="Fibronectin type-III" evidence="3">
    <location>
        <begin position="128"/>
        <end position="223"/>
    </location>
</feature>
<accession>A0A3Q3K541</accession>
<dbReference type="Ensembl" id="ENSMALT00000024826.1">
    <property type="protein sequence ID" value="ENSMALP00000024365.1"/>
    <property type="gene ID" value="ENSMALG00000016977.1"/>
</dbReference>
<dbReference type="InterPro" id="IPR003598">
    <property type="entry name" value="Ig_sub2"/>
</dbReference>
<evidence type="ECO:0000313" key="5">
    <source>
        <dbReference type="Proteomes" id="UP000261600"/>
    </source>
</evidence>
<dbReference type="InterPro" id="IPR036116">
    <property type="entry name" value="FN3_sf"/>
</dbReference>
<evidence type="ECO:0000256" key="1">
    <source>
        <dbReference type="ARBA" id="ARBA00022737"/>
    </source>
</evidence>
<dbReference type="FunFam" id="2.60.40.10:FF:000031">
    <property type="entry name" value="Myosin-binding protein C, slow type"/>
    <property type="match status" value="2"/>
</dbReference>
<keyword evidence="1" id="KW-0677">Repeat</keyword>
<evidence type="ECO:0000313" key="4">
    <source>
        <dbReference type="Ensembl" id="ENSMALP00000024365.1"/>
    </source>
</evidence>
<dbReference type="SUPFAM" id="SSF48726">
    <property type="entry name" value="Immunoglobulin"/>
    <property type="match status" value="2"/>
</dbReference>
<dbReference type="FunFam" id="2.60.40.10:FF:000034">
    <property type="entry name" value="Titin isoform A"/>
    <property type="match status" value="1"/>
</dbReference>
<dbReference type="InterPro" id="IPR013098">
    <property type="entry name" value="Ig_I-set"/>
</dbReference>
<dbReference type="PANTHER" id="PTHR14340">
    <property type="entry name" value="MICROFIBRIL-ASSOCIATED GLYCOPROTEIN 3"/>
    <property type="match status" value="1"/>
</dbReference>
<dbReference type="Pfam" id="PF07679">
    <property type="entry name" value="I-set"/>
    <property type="match status" value="2"/>
</dbReference>
<dbReference type="Gene3D" id="2.60.40.10">
    <property type="entry name" value="Immunoglobulins"/>
    <property type="match status" value="3"/>
</dbReference>